<evidence type="ECO:0000259" key="1">
    <source>
        <dbReference type="PROSITE" id="PS50943"/>
    </source>
</evidence>
<dbReference type="CDD" id="cd00093">
    <property type="entry name" value="HTH_XRE"/>
    <property type="match status" value="1"/>
</dbReference>
<sequence length="76" mass="8391">MSAAQCRVARAALKLSVLDLAKLTNMSTNTIVRLERGENLKESTVLHVQRVLEAAGVEFLKVDKHGRIGIRFTESV</sequence>
<protein>
    <submittedName>
        <fullName evidence="2">XRE family transcriptional regulator</fullName>
    </submittedName>
</protein>
<feature type="domain" description="HTH cro/C1-type" evidence="1">
    <location>
        <begin position="7"/>
        <end position="59"/>
    </location>
</feature>
<organism evidence="2 3">
    <name type="scientific">Brucella pseudogrignonensis</name>
    <dbReference type="NCBI Taxonomy" id="419475"/>
    <lineage>
        <taxon>Bacteria</taxon>
        <taxon>Pseudomonadati</taxon>
        <taxon>Pseudomonadota</taxon>
        <taxon>Alphaproteobacteria</taxon>
        <taxon>Hyphomicrobiales</taxon>
        <taxon>Brucellaceae</taxon>
        <taxon>Brucella/Ochrobactrum group</taxon>
        <taxon>Brucella</taxon>
    </lineage>
</organism>
<dbReference type="InterPro" id="IPR001387">
    <property type="entry name" value="Cro/C1-type_HTH"/>
</dbReference>
<evidence type="ECO:0000313" key="2">
    <source>
        <dbReference type="EMBL" id="NNV18888.1"/>
    </source>
</evidence>
<evidence type="ECO:0000313" key="3">
    <source>
        <dbReference type="Proteomes" id="UP000526233"/>
    </source>
</evidence>
<dbReference type="GO" id="GO:0003677">
    <property type="term" value="F:DNA binding"/>
    <property type="evidence" value="ECO:0007669"/>
    <property type="project" value="InterPro"/>
</dbReference>
<dbReference type="PROSITE" id="PS50943">
    <property type="entry name" value="HTH_CROC1"/>
    <property type="match status" value="1"/>
</dbReference>
<dbReference type="EMBL" id="PKQI01000001">
    <property type="protein sequence ID" value="NNV18888.1"/>
    <property type="molecule type" value="Genomic_DNA"/>
</dbReference>
<accession>A0A7Y3T0N6</accession>
<proteinExistence type="predicted"/>
<dbReference type="InterPro" id="IPR010982">
    <property type="entry name" value="Lambda_DNA-bd_dom_sf"/>
</dbReference>
<dbReference type="Gene3D" id="1.10.260.40">
    <property type="entry name" value="lambda repressor-like DNA-binding domains"/>
    <property type="match status" value="1"/>
</dbReference>
<name>A0A7Y3T0N6_9HYPH</name>
<comment type="caution">
    <text evidence="2">The sequence shown here is derived from an EMBL/GenBank/DDBJ whole genome shotgun (WGS) entry which is preliminary data.</text>
</comment>
<dbReference type="RefSeq" id="WP_094544608.1">
    <property type="nucleotide sequence ID" value="NZ_JBHEEM010000009.1"/>
</dbReference>
<reference evidence="2 3" key="1">
    <citation type="submission" date="2018-11" db="EMBL/GenBank/DDBJ databases">
        <title>Genome sequencing and analysis.</title>
        <authorList>
            <person name="Huang Y.-T."/>
        </authorList>
    </citation>
    <scope>NUCLEOTIDE SEQUENCE [LARGE SCALE GENOMIC DNA]</scope>
    <source>
        <strain evidence="2 3">SHIN</strain>
    </source>
</reference>
<dbReference type="Pfam" id="PF01381">
    <property type="entry name" value="HTH_3"/>
    <property type="match status" value="1"/>
</dbReference>
<dbReference type="AlphaFoldDB" id="A0A7Y3T0N6"/>
<dbReference type="SUPFAM" id="SSF47413">
    <property type="entry name" value="lambda repressor-like DNA-binding domains"/>
    <property type="match status" value="1"/>
</dbReference>
<gene>
    <name evidence="2" type="ORF">EHE22_00385</name>
</gene>
<dbReference type="Proteomes" id="UP000526233">
    <property type="component" value="Unassembled WGS sequence"/>
</dbReference>